<accession>A0A1E2ULT3</accession>
<dbReference type="STRING" id="1818881.A3196_02235"/>
<dbReference type="PANTHER" id="PTHR46825">
    <property type="entry name" value="D-ALANYL-D-ALANINE-CARBOXYPEPTIDASE/ENDOPEPTIDASE AMPH"/>
    <property type="match status" value="1"/>
</dbReference>
<comment type="caution">
    <text evidence="3">The sequence shown here is derived from an EMBL/GenBank/DDBJ whole genome shotgun (WGS) entry which is preliminary data.</text>
</comment>
<dbReference type="PROSITE" id="PS51257">
    <property type="entry name" value="PROKAR_LIPOPROTEIN"/>
    <property type="match status" value="1"/>
</dbReference>
<feature type="signal peptide" evidence="1">
    <location>
        <begin position="1"/>
        <end position="29"/>
    </location>
</feature>
<keyword evidence="4" id="KW-1185">Reference proteome</keyword>
<evidence type="ECO:0000259" key="2">
    <source>
        <dbReference type="Pfam" id="PF00144"/>
    </source>
</evidence>
<dbReference type="InterPro" id="IPR050491">
    <property type="entry name" value="AmpC-like"/>
</dbReference>
<organism evidence="3 4">
    <name type="scientific">Candidatus Thiodiazotropha endoloripes</name>
    <dbReference type="NCBI Taxonomy" id="1818881"/>
    <lineage>
        <taxon>Bacteria</taxon>
        <taxon>Pseudomonadati</taxon>
        <taxon>Pseudomonadota</taxon>
        <taxon>Gammaproteobacteria</taxon>
        <taxon>Chromatiales</taxon>
        <taxon>Sedimenticolaceae</taxon>
        <taxon>Candidatus Thiodiazotropha</taxon>
    </lineage>
</organism>
<evidence type="ECO:0000313" key="4">
    <source>
        <dbReference type="Proteomes" id="UP000094849"/>
    </source>
</evidence>
<dbReference type="Pfam" id="PF00144">
    <property type="entry name" value="Beta-lactamase"/>
    <property type="match status" value="1"/>
</dbReference>
<evidence type="ECO:0000256" key="1">
    <source>
        <dbReference type="SAM" id="SignalP"/>
    </source>
</evidence>
<dbReference type="PANTHER" id="PTHR46825:SF7">
    <property type="entry name" value="D-ALANYL-D-ALANINE CARBOXYPEPTIDASE"/>
    <property type="match status" value="1"/>
</dbReference>
<dbReference type="InterPro" id="IPR012338">
    <property type="entry name" value="Beta-lactam/transpept-like"/>
</dbReference>
<proteinExistence type="predicted"/>
<reference evidence="3 4" key="1">
    <citation type="submission" date="2016-03" db="EMBL/GenBank/DDBJ databases">
        <title>Chemosynthetic sulphur-oxidizing symbionts of marine invertebrate animals are capable of nitrogen fixation.</title>
        <authorList>
            <person name="Petersen J.M."/>
            <person name="Kemper A."/>
            <person name="Gruber-Vodicka H."/>
            <person name="Cardini U."/>
            <person name="Geest Mvander."/>
            <person name="Kleiner M."/>
            <person name="Bulgheresi S."/>
            <person name="Fussmann M."/>
            <person name="Herbold C."/>
            <person name="Seah B.K.B."/>
            <person name="Antony C.Paul."/>
            <person name="Liu D."/>
            <person name="Belitz A."/>
            <person name="Weber M."/>
        </authorList>
    </citation>
    <scope>NUCLEOTIDE SEQUENCE [LARGE SCALE GENOMIC DNA]</scope>
    <source>
        <strain evidence="3">G_D</strain>
    </source>
</reference>
<dbReference type="Gene3D" id="3.40.710.10">
    <property type="entry name" value="DD-peptidase/beta-lactamase superfamily"/>
    <property type="match status" value="1"/>
</dbReference>
<dbReference type="EMBL" id="LVJZ01000003">
    <property type="protein sequence ID" value="ODB95671.1"/>
    <property type="molecule type" value="Genomic_DNA"/>
</dbReference>
<keyword evidence="1" id="KW-0732">Signal</keyword>
<dbReference type="Proteomes" id="UP000094849">
    <property type="component" value="Unassembled WGS sequence"/>
</dbReference>
<protein>
    <recommendedName>
        <fullName evidence="2">Beta-lactamase-related domain-containing protein</fullName>
    </recommendedName>
</protein>
<feature type="domain" description="Beta-lactamase-related" evidence="2">
    <location>
        <begin position="49"/>
        <end position="369"/>
    </location>
</feature>
<dbReference type="SUPFAM" id="SSF56601">
    <property type="entry name" value="beta-lactamase/transpeptidase-like"/>
    <property type="match status" value="1"/>
</dbReference>
<dbReference type="AlphaFoldDB" id="A0A1E2ULT3"/>
<dbReference type="InterPro" id="IPR001466">
    <property type="entry name" value="Beta-lactam-related"/>
</dbReference>
<evidence type="ECO:0000313" key="3">
    <source>
        <dbReference type="EMBL" id="ODB95671.1"/>
    </source>
</evidence>
<sequence length="383" mass="42128">MKSLKRFWPVILTSALFGMSLLTGCNSNSGDDASANEQFQDALEEAVSKGLPAVSVRIAGRNIDFSGSAGMSDLESMEEATVEHRFYVASVGKTFVAATLVQMASEGLVSLDDRITDWLPDEITNRIPSSDQMTIRMLLNHTTGLFDFQNDSEAWDNDFFYLSGPTRHWQQADALPFFLDQPLHFEPGSNYSYSNSNYILAALIIESASGTTLQSEIRNRIIEPLGLEHTLQGHEAEGIPGLVHGYVDDDGETIDVYPWYSHFGLADGGIQTTADDLAEFILGILRTDLVLDDAMRAEMLQPSMLGTPASNYGLGIKITPIAGTDEVIYSHSGKDPGYQAEMIYFQEKDTVITLCANGSFDPYDSAAQELLLKIYQLLESLQD</sequence>
<dbReference type="RefSeq" id="WP_083223241.1">
    <property type="nucleotide sequence ID" value="NZ_LVJZ01000003.1"/>
</dbReference>
<gene>
    <name evidence="3" type="ORF">A3196_02235</name>
</gene>
<name>A0A1E2ULT3_9GAMM</name>
<feature type="chain" id="PRO_5009118972" description="Beta-lactamase-related domain-containing protein" evidence="1">
    <location>
        <begin position="30"/>
        <end position="383"/>
    </location>
</feature>